<feature type="non-terminal residue" evidence="2">
    <location>
        <position position="73"/>
    </location>
</feature>
<dbReference type="Proteomes" id="UP000269945">
    <property type="component" value="Unassembled WGS sequence"/>
</dbReference>
<reference evidence="2 3" key="1">
    <citation type="submission" date="2018-10" db="EMBL/GenBank/DDBJ databases">
        <authorList>
            <person name="Ekblom R."/>
            <person name="Jareborg N."/>
        </authorList>
    </citation>
    <scope>NUCLEOTIDE SEQUENCE [LARGE SCALE GENOMIC DNA]</scope>
    <source>
        <tissue evidence="2">Muscle</tissue>
    </source>
</reference>
<keyword evidence="3" id="KW-1185">Reference proteome</keyword>
<protein>
    <submittedName>
        <fullName evidence="2">Uncharacterized protein</fullName>
    </submittedName>
</protein>
<gene>
    <name evidence="2" type="ORF">BN2614_LOCUS3</name>
</gene>
<organism evidence="2 3">
    <name type="scientific">Gulo gulo</name>
    <name type="common">Wolverine</name>
    <name type="synonym">Gluton</name>
    <dbReference type="NCBI Taxonomy" id="48420"/>
    <lineage>
        <taxon>Eukaryota</taxon>
        <taxon>Metazoa</taxon>
        <taxon>Chordata</taxon>
        <taxon>Craniata</taxon>
        <taxon>Vertebrata</taxon>
        <taxon>Euteleostomi</taxon>
        <taxon>Mammalia</taxon>
        <taxon>Eutheria</taxon>
        <taxon>Laurasiatheria</taxon>
        <taxon>Carnivora</taxon>
        <taxon>Caniformia</taxon>
        <taxon>Musteloidea</taxon>
        <taxon>Mustelidae</taxon>
        <taxon>Guloninae</taxon>
        <taxon>Gulo</taxon>
    </lineage>
</organism>
<feature type="compositionally biased region" description="Basic and acidic residues" evidence="1">
    <location>
        <begin position="48"/>
        <end position="58"/>
    </location>
</feature>
<dbReference type="SUPFAM" id="SSF52047">
    <property type="entry name" value="RNI-like"/>
    <property type="match status" value="1"/>
</dbReference>
<proteinExistence type="predicted"/>
<dbReference type="InterPro" id="IPR032675">
    <property type="entry name" value="LRR_dom_sf"/>
</dbReference>
<feature type="region of interest" description="Disordered" evidence="1">
    <location>
        <begin position="47"/>
        <end position="73"/>
    </location>
</feature>
<evidence type="ECO:0000256" key="1">
    <source>
        <dbReference type="SAM" id="MobiDB-lite"/>
    </source>
</evidence>
<dbReference type="AlphaFoldDB" id="A0A9X9MDU1"/>
<comment type="caution">
    <text evidence="2">The sequence shown here is derived from an EMBL/GenBank/DDBJ whole genome shotgun (WGS) entry which is preliminary data.</text>
</comment>
<sequence>MMSQSSHLEELVLENCGLRGDFVRRLAQALAGHSSSALRELSLTGNLLDDRGTAEPREPQGAGARGGDSHTAT</sequence>
<evidence type="ECO:0000313" key="2">
    <source>
        <dbReference type="EMBL" id="VCX43119.1"/>
    </source>
</evidence>
<evidence type="ECO:0000313" key="3">
    <source>
        <dbReference type="Proteomes" id="UP000269945"/>
    </source>
</evidence>
<accession>A0A9X9MDU1</accession>
<dbReference type="EMBL" id="CYRY02047188">
    <property type="protein sequence ID" value="VCX43119.1"/>
    <property type="molecule type" value="Genomic_DNA"/>
</dbReference>
<name>A0A9X9MDU1_GULGU</name>
<dbReference type="Gene3D" id="3.80.10.10">
    <property type="entry name" value="Ribonuclease Inhibitor"/>
    <property type="match status" value="1"/>
</dbReference>